<dbReference type="Proteomes" id="UP000004923">
    <property type="component" value="Unassembled WGS sequence"/>
</dbReference>
<evidence type="ECO:0000313" key="1">
    <source>
        <dbReference type="EMBL" id="EFY05267.1"/>
    </source>
</evidence>
<proteinExistence type="predicted"/>
<protein>
    <submittedName>
        <fullName evidence="1">Uncharacterized protein</fullName>
    </submittedName>
</protein>
<keyword evidence="2" id="KW-1185">Reference proteome</keyword>
<comment type="caution">
    <text evidence="1">The sequence shown here is derived from an EMBL/GenBank/DDBJ whole genome shotgun (WGS) entry which is preliminary data.</text>
</comment>
<gene>
    <name evidence="1" type="ORF">HMPREF9443_00751</name>
</gene>
<evidence type="ECO:0000313" key="2">
    <source>
        <dbReference type="Proteomes" id="UP000004923"/>
    </source>
</evidence>
<reference evidence="1 2" key="1">
    <citation type="submission" date="2011-01" db="EMBL/GenBank/DDBJ databases">
        <authorList>
            <person name="Weinstock G."/>
            <person name="Sodergren E."/>
            <person name="Clifton S."/>
            <person name="Fulton L."/>
            <person name="Fulton B."/>
            <person name="Courtney L."/>
            <person name="Fronick C."/>
            <person name="Harrison M."/>
            <person name="Strong C."/>
            <person name="Farmer C."/>
            <person name="Delahaunty K."/>
            <person name="Markovic C."/>
            <person name="Hall O."/>
            <person name="Minx P."/>
            <person name="Tomlinson C."/>
            <person name="Mitreva M."/>
            <person name="Hou S."/>
            <person name="Chen J."/>
            <person name="Wollam A."/>
            <person name="Pepin K.H."/>
            <person name="Johnson M."/>
            <person name="Bhonagiri V."/>
            <person name="Zhang X."/>
            <person name="Suruliraj S."/>
            <person name="Warren W."/>
            <person name="Chinwalla A."/>
            <person name="Mardis E.R."/>
            <person name="Wilson R.K."/>
        </authorList>
    </citation>
    <scope>NUCLEOTIDE SEQUENCE [LARGE SCALE GENOMIC DNA]</scope>
    <source>
        <strain evidence="1 2">YIT 12067</strain>
    </source>
</reference>
<dbReference type="AlphaFoldDB" id="E8LD27"/>
<dbReference type="HOGENOM" id="CLU_3156074_0_0_9"/>
<accession>E8LD27</accession>
<organism evidence="1 2">
    <name type="scientific">Phascolarctobacterium succinatutens YIT 12067</name>
    <dbReference type="NCBI Taxonomy" id="626939"/>
    <lineage>
        <taxon>Bacteria</taxon>
        <taxon>Bacillati</taxon>
        <taxon>Bacillota</taxon>
        <taxon>Negativicutes</taxon>
        <taxon>Acidaminococcales</taxon>
        <taxon>Acidaminococcaceae</taxon>
        <taxon>Phascolarctobacterium</taxon>
    </lineage>
</organism>
<dbReference type="EMBL" id="AEVN01000029">
    <property type="protein sequence ID" value="EFY05267.1"/>
    <property type="molecule type" value="Genomic_DNA"/>
</dbReference>
<name>E8LD27_9FIRM</name>
<sequence length="48" mass="5441">MKFENRADLKSCRGFSLKRRKKDGHSFCCKLIGAAPLILHASFSCEHC</sequence>